<sequence length="154" mass="17425">MIPATPKVKKQEYIGTVGRRRESTARVRLYIAKKSEKMMVQELQLEQGSIVVNGMRVQEYFPGEVNNHAYMLPLKITGTQDKYIVSVQVQGGGKQGQLGAAVHGIARALDKVDTEQYHSLLKKRGLLTRDPRMKERRKAGMAHKARARKQSPKR</sequence>
<evidence type="ECO:0000313" key="8">
    <source>
        <dbReference type="Proteomes" id="UP000178486"/>
    </source>
</evidence>
<dbReference type="GO" id="GO:0003723">
    <property type="term" value="F:RNA binding"/>
    <property type="evidence" value="ECO:0007669"/>
    <property type="project" value="TreeGrafter"/>
</dbReference>
<dbReference type="Gene3D" id="3.30.230.10">
    <property type="match status" value="1"/>
</dbReference>
<name>A0A1F7JHX0_9BACT</name>
<comment type="caution">
    <text evidence="7">The sequence shown here is derived from an EMBL/GenBank/DDBJ whole genome shotgun (WGS) entry which is preliminary data.</text>
</comment>
<dbReference type="InterPro" id="IPR020574">
    <property type="entry name" value="Ribosomal_uS9_CS"/>
</dbReference>
<evidence type="ECO:0000313" key="7">
    <source>
        <dbReference type="EMBL" id="OGK55200.1"/>
    </source>
</evidence>
<gene>
    <name evidence="7" type="ORF">A3B56_03060</name>
</gene>
<evidence type="ECO:0000256" key="6">
    <source>
        <dbReference type="SAM" id="MobiDB-lite"/>
    </source>
</evidence>
<dbReference type="Proteomes" id="UP000178486">
    <property type="component" value="Unassembled WGS sequence"/>
</dbReference>
<feature type="compositionally biased region" description="Basic residues" evidence="6">
    <location>
        <begin position="134"/>
        <end position="154"/>
    </location>
</feature>
<dbReference type="EMBL" id="MGAU01000020">
    <property type="protein sequence ID" value="OGK55200.1"/>
    <property type="molecule type" value="Genomic_DNA"/>
</dbReference>
<reference evidence="7 8" key="1">
    <citation type="journal article" date="2016" name="Nat. Commun.">
        <title>Thousands of microbial genomes shed light on interconnected biogeochemical processes in an aquifer system.</title>
        <authorList>
            <person name="Anantharaman K."/>
            <person name="Brown C.T."/>
            <person name="Hug L.A."/>
            <person name="Sharon I."/>
            <person name="Castelle C.J."/>
            <person name="Probst A.J."/>
            <person name="Thomas B.C."/>
            <person name="Singh A."/>
            <person name="Wilkins M.J."/>
            <person name="Karaoz U."/>
            <person name="Brodie E.L."/>
            <person name="Williams K.H."/>
            <person name="Hubbard S.S."/>
            <person name="Banfield J.F."/>
        </authorList>
    </citation>
    <scope>NUCLEOTIDE SEQUENCE [LARGE SCALE GENOMIC DNA]</scope>
</reference>
<keyword evidence="2 4" id="KW-0689">Ribosomal protein</keyword>
<keyword evidence="3 4" id="KW-0687">Ribonucleoprotein</keyword>
<proteinExistence type="inferred from homology"/>
<dbReference type="Pfam" id="PF00380">
    <property type="entry name" value="Ribosomal_S9"/>
    <property type="match status" value="1"/>
</dbReference>
<accession>A0A1F7JHX0</accession>
<evidence type="ECO:0000256" key="3">
    <source>
        <dbReference type="ARBA" id="ARBA00023274"/>
    </source>
</evidence>
<feature type="region of interest" description="Disordered" evidence="6">
    <location>
        <begin position="125"/>
        <end position="154"/>
    </location>
</feature>
<evidence type="ECO:0000256" key="1">
    <source>
        <dbReference type="ARBA" id="ARBA00005251"/>
    </source>
</evidence>
<dbReference type="GO" id="GO:0003735">
    <property type="term" value="F:structural constituent of ribosome"/>
    <property type="evidence" value="ECO:0007669"/>
    <property type="project" value="InterPro"/>
</dbReference>
<dbReference type="AlphaFoldDB" id="A0A1F7JHX0"/>
<evidence type="ECO:0000256" key="2">
    <source>
        <dbReference type="ARBA" id="ARBA00022980"/>
    </source>
</evidence>
<organism evidence="7 8">
    <name type="scientific">Candidatus Roizmanbacteria bacterium RIFCSPLOWO2_01_FULL_45_11</name>
    <dbReference type="NCBI Taxonomy" id="1802070"/>
    <lineage>
        <taxon>Bacteria</taxon>
        <taxon>Candidatus Roizmaniibacteriota</taxon>
    </lineage>
</organism>
<comment type="similarity">
    <text evidence="1 4">Belongs to the universal ribosomal protein uS9 family.</text>
</comment>
<dbReference type="InterPro" id="IPR000754">
    <property type="entry name" value="Ribosomal_uS9"/>
</dbReference>
<dbReference type="PANTHER" id="PTHR21569">
    <property type="entry name" value="RIBOSOMAL PROTEIN S9"/>
    <property type="match status" value="1"/>
</dbReference>
<evidence type="ECO:0000256" key="4">
    <source>
        <dbReference type="RuleBase" id="RU003815"/>
    </source>
</evidence>
<dbReference type="InterPro" id="IPR020568">
    <property type="entry name" value="Ribosomal_Su5_D2-typ_SF"/>
</dbReference>
<dbReference type="SUPFAM" id="SSF54211">
    <property type="entry name" value="Ribosomal protein S5 domain 2-like"/>
    <property type="match status" value="1"/>
</dbReference>
<dbReference type="GO" id="GO:0022627">
    <property type="term" value="C:cytosolic small ribosomal subunit"/>
    <property type="evidence" value="ECO:0007669"/>
    <property type="project" value="TreeGrafter"/>
</dbReference>
<dbReference type="InterPro" id="IPR014721">
    <property type="entry name" value="Ribsml_uS5_D2-typ_fold_subgr"/>
</dbReference>
<dbReference type="PANTHER" id="PTHR21569:SF1">
    <property type="entry name" value="SMALL RIBOSOMAL SUBUNIT PROTEIN US9M"/>
    <property type="match status" value="1"/>
</dbReference>
<dbReference type="PROSITE" id="PS00360">
    <property type="entry name" value="RIBOSOMAL_S9"/>
    <property type="match status" value="1"/>
</dbReference>
<evidence type="ECO:0000256" key="5">
    <source>
        <dbReference type="RuleBase" id="RU003816"/>
    </source>
</evidence>
<dbReference type="GO" id="GO:0006412">
    <property type="term" value="P:translation"/>
    <property type="evidence" value="ECO:0007669"/>
    <property type="project" value="InterPro"/>
</dbReference>
<protein>
    <recommendedName>
        <fullName evidence="5">30S ribosomal protein S9</fullName>
    </recommendedName>
</protein>